<sequence>MTKSGPQDDYAISRLKVAASPLYLRHAEVQRGVALLLLGQSHLLRAIDPELRAAGIGRAHSRMLGHVVRWPGLTMSDLIDLTGTSKQALSRVARDLVARGLVDVTAGAVDKRRREVRPTASGQALSGRIDQALGEAMGRAYSGAGQDAVTGFWHVLEGLVPVQARMQMTRLGKK</sequence>
<dbReference type="GO" id="GO:0003700">
    <property type="term" value="F:DNA-binding transcription factor activity"/>
    <property type="evidence" value="ECO:0007669"/>
    <property type="project" value="InterPro"/>
</dbReference>
<evidence type="ECO:0000256" key="1">
    <source>
        <dbReference type="ARBA" id="ARBA00023015"/>
    </source>
</evidence>
<organism evidence="5 6">
    <name type="scientific">Sphingomonas lacunae</name>
    <dbReference type="NCBI Taxonomy" id="2698828"/>
    <lineage>
        <taxon>Bacteria</taxon>
        <taxon>Pseudomonadati</taxon>
        <taxon>Pseudomonadota</taxon>
        <taxon>Alphaproteobacteria</taxon>
        <taxon>Sphingomonadales</taxon>
        <taxon>Sphingomonadaceae</taxon>
        <taxon>Sphingomonas</taxon>
    </lineage>
</organism>
<dbReference type="GO" id="GO:0006950">
    <property type="term" value="P:response to stress"/>
    <property type="evidence" value="ECO:0007669"/>
    <property type="project" value="TreeGrafter"/>
</dbReference>
<evidence type="ECO:0000313" key="5">
    <source>
        <dbReference type="EMBL" id="QJQ31533.1"/>
    </source>
</evidence>
<gene>
    <name evidence="5" type="ORF">GV829_02960</name>
</gene>
<dbReference type="Proteomes" id="UP000503018">
    <property type="component" value="Chromosome"/>
</dbReference>
<evidence type="ECO:0000259" key="4">
    <source>
        <dbReference type="PROSITE" id="PS50995"/>
    </source>
</evidence>
<dbReference type="SUPFAM" id="SSF46785">
    <property type="entry name" value="Winged helix' DNA-binding domain"/>
    <property type="match status" value="1"/>
</dbReference>
<proteinExistence type="predicted"/>
<dbReference type="InterPro" id="IPR039422">
    <property type="entry name" value="MarR/SlyA-like"/>
</dbReference>
<name>A0A6M4AR99_9SPHN</name>
<dbReference type="AlphaFoldDB" id="A0A6M4AR99"/>
<evidence type="ECO:0000256" key="3">
    <source>
        <dbReference type="ARBA" id="ARBA00023163"/>
    </source>
</evidence>
<dbReference type="SMART" id="SM00347">
    <property type="entry name" value="HTH_MARR"/>
    <property type="match status" value="1"/>
</dbReference>
<dbReference type="InterPro" id="IPR000835">
    <property type="entry name" value="HTH_MarR-typ"/>
</dbReference>
<dbReference type="RefSeq" id="WP_169943753.1">
    <property type="nucleotide sequence ID" value="NZ_CP053015.1"/>
</dbReference>
<evidence type="ECO:0000313" key="6">
    <source>
        <dbReference type="Proteomes" id="UP000503018"/>
    </source>
</evidence>
<dbReference type="PROSITE" id="PS50995">
    <property type="entry name" value="HTH_MARR_2"/>
    <property type="match status" value="1"/>
</dbReference>
<keyword evidence="6" id="KW-1185">Reference proteome</keyword>
<keyword evidence="3" id="KW-0804">Transcription</keyword>
<keyword evidence="1" id="KW-0805">Transcription regulation</keyword>
<dbReference type="Gene3D" id="1.10.10.10">
    <property type="entry name" value="Winged helix-like DNA-binding domain superfamily/Winged helix DNA-binding domain"/>
    <property type="match status" value="1"/>
</dbReference>
<dbReference type="KEGG" id="slan:GV829_02960"/>
<dbReference type="EMBL" id="CP053015">
    <property type="protein sequence ID" value="QJQ31533.1"/>
    <property type="molecule type" value="Genomic_DNA"/>
</dbReference>
<dbReference type="InterPro" id="IPR036390">
    <property type="entry name" value="WH_DNA-bd_sf"/>
</dbReference>
<dbReference type="GO" id="GO:0003677">
    <property type="term" value="F:DNA binding"/>
    <property type="evidence" value="ECO:0007669"/>
    <property type="project" value="UniProtKB-KW"/>
</dbReference>
<evidence type="ECO:0000256" key="2">
    <source>
        <dbReference type="ARBA" id="ARBA00023125"/>
    </source>
</evidence>
<reference evidence="5 6" key="1">
    <citation type="submission" date="2020-01" db="EMBL/GenBank/DDBJ databases">
        <title>Sphingomonas sp. strain CSW-10.</title>
        <authorList>
            <person name="Chen W.-M."/>
        </authorList>
    </citation>
    <scope>NUCLEOTIDE SEQUENCE [LARGE SCALE GENOMIC DNA]</scope>
    <source>
        <strain evidence="5 6">CSW-10</strain>
    </source>
</reference>
<dbReference type="PANTHER" id="PTHR33164:SF44">
    <property type="entry name" value="TRANSCRIPTIONAL REGULATORY PROTEIN"/>
    <property type="match status" value="1"/>
</dbReference>
<dbReference type="Pfam" id="PF12802">
    <property type="entry name" value="MarR_2"/>
    <property type="match status" value="1"/>
</dbReference>
<dbReference type="InterPro" id="IPR023187">
    <property type="entry name" value="Tscrpt_reg_MarR-type_CS"/>
</dbReference>
<feature type="domain" description="HTH marR-type" evidence="4">
    <location>
        <begin position="19"/>
        <end position="161"/>
    </location>
</feature>
<protein>
    <submittedName>
        <fullName evidence="5">MarR family transcriptional regulator</fullName>
    </submittedName>
</protein>
<dbReference type="InterPro" id="IPR036388">
    <property type="entry name" value="WH-like_DNA-bd_sf"/>
</dbReference>
<accession>A0A6M4AR99</accession>
<dbReference type="PROSITE" id="PS01117">
    <property type="entry name" value="HTH_MARR_1"/>
    <property type="match status" value="1"/>
</dbReference>
<dbReference type="PANTHER" id="PTHR33164">
    <property type="entry name" value="TRANSCRIPTIONAL REGULATOR, MARR FAMILY"/>
    <property type="match status" value="1"/>
</dbReference>
<keyword evidence="2" id="KW-0238">DNA-binding</keyword>